<evidence type="ECO:0000313" key="5">
    <source>
        <dbReference type="Proteomes" id="UP001497482"/>
    </source>
</evidence>
<dbReference type="PANTHER" id="PTHR45784">
    <property type="entry name" value="C-TYPE LECTIN DOMAIN FAMILY 20 MEMBER A-RELATED"/>
    <property type="match status" value="1"/>
</dbReference>
<feature type="domain" description="C-type lectin" evidence="3">
    <location>
        <begin position="134"/>
        <end position="229"/>
    </location>
</feature>
<dbReference type="Proteomes" id="UP001497482">
    <property type="component" value="Chromosome 8"/>
</dbReference>
<protein>
    <recommendedName>
        <fullName evidence="3">C-type lectin domain-containing protein</fullName>
    </recommendedName>
</protein>
<dbReference type="PANTHER" id="PTHR45784:SF3">
    <property type="entry name" value="C-TYPE LECTIN DOMAIN FAMILY 4 MEMBER K-LIKE-RELATED"/>
    <property type="match status" value="1"/>
</dbReference>
<dbReference type="InterPro" id="IPR016186">
    <property type="entry name" value="C-type_lectin-like/link_sf"/>
</dbReference>
<dbReference type="InterPro" id="IPR018378">
    <property type="entry name" value="C-type_lectin_CS"/>
</dbReference>
<organism evidence="4 5">
    <name type="scientific">Knipowitschia caucasica</name>
    <name type="common">Caucasian dwarf goby</name>
    <name type="synonym">Pomatoschistus caucasicus</name>
    <dbReference type="NCBI Taxonomy" id="637954"/>
    <lineage>
        <taxon>Eukaryota</taxon>
        <taxon>Metazoa</taxon>
        <taxon>Chordata</taxon>
        <taxon>Craniata</taxon>
        <taxon>Vertebrata</taxon>
        <taxon>Euteleostomi</taxon>
        <taxon>Actinopterygii</taxon>
        <taxon>Neopterygii</taxon>
        <taxon>Teleostei</taxon>
        <taxon>Neoteleostei</taxon>
        <taxon>Acanthomorphata</taxon>
        <taxon>Gobiaria</taxon>
        <taxon>Gobiiformes</taxon>
        <taxon>Gobioidei</taxon>
        <taxon>Gobiidae</taxon>
        <taxon>Gobiinae</taxon>
        <taxon>Knipowitschia</taxon>
    </lineage>
</organism>
<dbReference type="Gene3D" id="3.10.100.10">
    <property type="entry name" value="Mannose-Binding Protein A, subunit A"/>
    <property type="match status" value="2"/>
</dbReference>
<gene>
    <name evidence="4" type="ORF">KC01_LOCUS40586</name>
</gene>
<dbReference type="EMBL" id="OZ035830">
    <property type="protein sequence ID" value="CAL1614550.1"/>
    <property type="molecule type" value="Genomic_DNA"/>
</dbReference>
<evidence type="ECO:0000259" key="3">
    <source>
        <dbReference type="PROSITE" id="PS50041"/>
    </source>
</evidence>
<sequence length="236" mass="26867">MGQTLLLSVLLSQLCLPASLDLVYRLIAEPMTWFDAQTHCRQHYLDLATVRDVKDLKGLKAAANGLTDAWIGLRRTSDNVFDGKWYWSQPTVKYSETEPWDRTQPNNVNENCGIAVKNGPWHDGPCGCSNTNVLVTEPRSWVGAQQFCRRHHTDLMSGKDQRSLLDPSTLPHQWCFVGLFWDQWGWSDGSESSFRNWNSDVNPHKCAALRDEGLWESDDCGLKKSFICHIGNRNNN</sequence>
<keyword evidence="1" id="KW-1015">Disulfide bond</keyword>
<feature type="domain" description="C-type lectin" evidence="3">
    <location>
        <begin position="24"/>
        <end position="126"/>
    </location>
</feature>
<keyword evidence="5" id="KW-1185">Reference proteome</keyword>
<dbReference type="PROSITE" id="PS50041">
    <property type="entry name" value="C_TYPE_LECTIN_2"/>
    <property type="match status" value="2"/>
</dbReference>
<evidence type="ECO:0000256" key="2">
    <source>
        <dbReference type="SAM" id="SignalP"/>
    </source>
</evidence>
<dbReference type="InterPro" id="IPR016187">
    <property type="entry name" value="CTDL_fold"/>
</dbReference>
<keyword evidence="2" id="KW-0732">Signal</keyword>
<feature type="signal peptide" evidence="2">
    <location>
        <begin position="1"/>
        <end position="20"/>
    </location>
</feature>
<evidence type="ECO:0000313" key="4">
    <source>
        <dbReference type="EMBL" id="CAL1614550.1"/>
    </source>
</evidence>
<evidence type="ECO:0000256" key="1">
    <source>
        <dbReference type="ARBA" id="ARBA00023157"/>
    </source>
</evidence>
<dbReference type="SMART" id="SM00034">
    <property type="entry name" value="CLECT"/>
    <property type="match status" value="2"/>
</dbReference>
<name>A0AAV2MMM4_KNICA</name>
<dbReference type="AlphaFoldDB" id="A0AAV2MMM4"/>
<dbReference type="InterPro" id="IPR001304">
    <property type="entry name" value="C-type_lectin-like"/>
</dbReference>
<dbReference type="PROSITE" id="PS00615">
    <property type="entry name" value="C_TYPE_LECTIN_1"/>
    <property type="match status" value="1"/>
</dbReference>
<reference evidence="4 5" key="1">
    <citation type="submission" date="2024-04" db="EMBL/GenBank/DDBJ databases">
        <authorList>
            <person name="Waldvogel A.-M."/>
            <person name="Schoenle A."/>
        </authorList>
    </citation>
    <scope>NUCLEOTIDE SEQUENCE [LARGE SCALE GENOMIC DNA]</scope>
</reference>
<accession>A0AAV2MMM4</accession>
<feature type="chain" id="PRO_5043618070" description="C-type lectin domain-containing protein" evidence="2">
    <location>
        <begin position="21"/>
        <end position="236"/>
    </location>
</feature>
<dbReference type="Pfam" id="PF00059">
    <property type="entry name" value="Lectin_C"/>
    <property type="match status" value="2"/>
</dbReference>
<proteinExistence type="predicted"/>
<dbReference type="SUPFAM" id="SSF56436">
    <property type="entry name" value="C-type lectin-like"/>
    <property type="match status" value="2"/>
</dbReference>